<keyword evidence="6" id="KW-0408">Iron</keyword>
<dbReference type="GO" id="GO:0051539">
    <property type="term" value="F:4 iron, 4 sulfur cluster binding"/>
    <property type="evidence" value="ECO:0007669"/>
    <property type="project" value="UniProtKB-KW"/>
</dbReference>
<keyword evidence="1" id="KW-0004">4Fe-4S</keyword>
<gene>
    <name evidence="10" type="ORF">TsocGM_19635</name>
</gene>
<dbReference type="PANTHER" id="PTHR32479">
    <property type="entry name" value="GLYCOLATE OXIDASE IRON-SULFUR SUBUNIT"/>
    <property type="match status" value="1"/>
</dbReference>
<dbReference type="Pfam" id="PF13534">
    <property type="entry name" value="Fer4_17"/>
    <property type="match status" value="1"/>
</dbReference>
<accession>A0A432MFE4</accession>
<keyword evidence="2" id="KW-0285">Flavoprotein</keyword>
<sequence>MDETRARVYDDLRGLVGGALSFEPIRRSPYSRDGSLFEADPLGVVAPRTHEELASVVRYASGEGIPIHARGAGTNPFGSAIGRGLVVDFSVHLRRILRIEEDRVTVQPGAVLEEVNARLAPVGRRIWPDPSGSWSRTIGGMIAVGARGPRSLRFGPLSDALEGVRVVFSNGEEGALFPVRPPSSSEGSSSGDEPFERNLLRRMATLVNWHAPRDDRLGGRPETPDPFRSIRGNGRFLPHRALDGSFGALALMTEVTLRTAPIPTGQRVVILPFSRLSEAASAIPSCLLEGPARCELIDWRTLRLAREEDPYWGKIVPPTAEAALIVEFLGDEPTAVASRARALVQRMARLPSRLNPVVEMARGSDCDRALDLRRRVEPRLMSMKGRARPTALVPALVAPPESWGPLILRLQNAFKAFDVSWTLHGCVGSGTILVRPFLDLGHPVDRDRLGPLADAIIEAALSVGGGPYPEVGPRIRSFRSLASGPGPGGAARSLKFLFDPIGALNPGVLDAGTGAGEPLAIRSAPARVPNALPAPLPVIEPRLRWGERGPIDAAMDCNGCGGCRSFDPLVRICPSFRASRSEDQTPRALAGLVRDIASGRLDRSHWGSEEARRLADHCVHCRLCERECPSGVDVSGMMLEVKSAYAEVHGLSPSEWFLSRIELWARLSSRFPGLYNRVIGSRTARWAIERLVGLSKDRNLPRARPLSFVRRAERVGLSEPAGDRPGPRVVYFLDLVANYYDQSIAEGVVAVLRHCGVHVYVPRRQRGCGMPALVAGDLDAAREAALTNLRILGAAVREGHTVVCSEPTAALMIRNDYLRLTDDLDAELVAANTMEVGHYLQGLRSRGLLPRPEVPIHARVGYHLPCHLKALAVGMPAFELIRQIPELEVEHVDRGCSGMAGTYGMSRAHFRDSLRAGRTLRHRLRDPDLDLSCSECSSCRLQMEQGSRKRSVHPITLLAMSYGLLPSDLRTLREPRDRRFALG</sequence>
<keyword evidence="11" id="KW-1185">Reference proteome</keyword>
<comment type="caution">
    <text evidence="10">The sequence shown here is derived from an EMBL/GenBank/DDBJ whole genome shotgun (WGS) entry which is preliminary data.</text>
</comment>
<dbReference type="GO" id="GO:0071949">
    <property type="term" value="F:FAD binding"/>
    <property type="evidence" value="ECO:0007669"/>
    <property type="project" value="InterPro"/>
</dbReference>
<keyword evidence="3" id="KW-0479">Metal-binding</keyword>
<dbReference type="InterPro" id="IPR004113">
    <property type="entry name" value="FAD-bd_oxidored_4_C"/>
</dbReference>
<keyword evidence="7" id="KW-0411">Iron-sulfur</keyword>
<dbReference type="PANTHER" id="PTHR32479:SF19">
    <property type="entry name" value="ANAEROBIC GLYCEROL-3-PHOSPHATE DEHYDROGENASE SUBUNIT C"/>
    <property type="match status" value="1"/>
</dbReference>
<dbReference type="InterPro" id="IPR009051">
    <property type="entry name" value="Helical_ferredxn"/>
</dbReference>
<reference evidence="10 11" key="2">
    <citation type="submission" date="2019-01" db="EMBL/GenBank/DDBJ databases">
        <title>Tautonia sociabilis, a novel thermotolerant planctomycete of Isosphaeraceae family, isolated from a 4000 m deep subterranean habitat.</title>
        <authorList>
            <person name="Kovaleva O.L."/>
            <person name="Elcheninov A.G."/>
            <person name="Van Heerden E."/>
            <person name="Toshchakov S.V."/>
            <person name="Novikov A."/>
            <person name="Bonch-Osmolovskaya E.A."/>
            <person name="Kublanov I.V."/>
        </authorList>
    </citation>
    <scope>NUCLEOTIDE SEQUENCE [LARGE SCALE GENOMIC DNA]</scope>
    <source>
        <strain evidence="10 11">GM2012</strain>
    </source>
</reference>
<dbReference type="Proteomes" id="UP000280296">
    <property type="component" value="Unassembled WGS sequence"/>
</dbReference>
<name>A0A432MFE4_9BACT</name>
<reference evidence="10 11" key="1">
    <citation type="submission" date="2018-12" db="EMBL/GenBank/DDBJ databases">
        <authorList>
            <person name="Toschakov S.V."/>
        </authorList>
    </citation>
    <scope>NUCLEOTIDE SEQUENCE [LARGE SCALE GENOMIC DNA]</scope>
    <source>
        <strain evidence="10 11">GM2012</strain>
    </source>
</reference>
<keyword evidence="4" id="KW-0677">Repeat</keyword>
<dbReference type="SUPFAM" id="SSF46548">
    <property type="entry name" value="alpha-helical ferredoxin"/>
    <property type="match status" value="1"/>
</dbReference>
<dbReference type="GO" id="GO:0046872">
    <property type="term" value="F:metal ion binding"/>
    <property type="evidence" value="ECO:0007669"/>
    <property type="project" value="UniProtKB-KW"/>
</dbReference>
<dbReference type="PROSITE" id="PS00198">
    <property type="entry name" value="4FE4S_FER_1"/>
    <property type="match status" value="1"/>
</dbReference>
<evidence type="ECO:0000256" key="1">
    <source>
        <dbReference type="ARBA" id="ARBA00022485"/>
    </source>
</evidence>
<dbReference type="InterPro" id="IPR016166">
    <property type="entry name" value="FAD-bd_PCMH"/>
</dbReference>
<dbReference type="SUPFAM" id="SSF56176">
    <property type="entry name" value="FAD-binding/transporter-associated domain-like"/>
    <property type="match status" value="1"/>
</dbReference>
<evidence type="ECO:0000256" key="5">
    <source>
        <dbReference type="ARBA" id="ARBA00022827"/>
    </source>
</evidence>
<dbReference type="InterPro" id="IPR036318">
    <property type="entry name" value="FAD-bd_PCMH-like_sf"/>
</dbReference>
<dbReference type="InterPro" id="IPR006094">
    <property type="entry name" value="Oxid_FAD_bind_N"/>
</dbReference>
<keyword evidence="5" id="KW-0274">FAD</keyword>
<dbReference type="Gene3D" id="1.10.1060.10">
    <property type="entry name" value="Alpha-helical ferredoxin"/>
    <property type="match status" value="1"/>
</dbReference>
<dbReference type="PROSITE" id="PS51379">
    <property type="entry name" value="4FE4S_FER_2"/>
    <property type="match status" value="1"/>
</dbReference>
<feature type="domain" description="FAD-binding PCMH-type" evidence="9">
    <location>
        <begin position="37"/>
        <end position="262"/>
    </location>
</feature>
<evidence type="ECO:0000259" key="8">
    <source>
        <dbReference type="PROSITE" id="PS51379"/>
    </source>
</evidence>
<dbReference type="InterPro" id="IPR016164">
    <property type="entry name" value="FAD-linked_Oxase-like_C"/>
</dbReference>
<evidence type="ECO:0000256" key="6">
    <source>
        <dbReference type="ARBA" id="ARBA00023004"/>
    </source>
</evidence>
<dbReference type="InterPro" id="IPR017900">
    <property type="entry name" value="4Fe4S_Fe_S_CS"/>
</dbReference>
<dbReference type="InterPro" id="IPR004017">
    <property type="entry name" value="Cys_rich_dom"/>
</dbReference>
<feature type="domain" description="4Fe-4S ferredoxin-type" evidence="8">
    <location>
        <begin position="609"/>
        <end position="632"/>
    </location>
</feature>
<dbReference type="Gene3D" id="3.30.465.10">
    <property type="match status" value="1"/>
</dbReference>
<dbReference type="PROSITE" id="PS51387">
    <property type="entry name" value="FAD_PCMH"/>
    <property type="match status" value="1"/>
</dbReference>
<evidence type="ECO:0000256" key="7">
    <source>
        <dbReference type="ARBA" id="ARBA00023014"/>
    </source>
</evidence>
<dbReference type="EMBL" id="RYZH01000045">
    <property type="protein sequence ID" value="RUL84914.1"/>
    <property type="molecule type" value="Genomic_DNA"/>
</dbReference>
<protein>
    <submittedName>
        <fullName evidence="10">FAD-binding oxidoreductase</fullName>
    </submittedName>
</protein>
<dbReference type="GO" id="GO:0016491">
    <property type="term" value="F:oxidoreductase activity"/>
    <property type="evidence" value="ECO:0007669"/>
    <property type="project" value="UniProtKB-ARBA"/>
</dbReference>
<dbReference type="AlphaFoldDB" id="A0A432MFE4"/>
<evidence type="ECO:0000259" key="9">
    <source>
        <dbReference type="PROSITE" id="PS51387"/>
    </source>
</evidence>
<dbReference type="OrthoDB" id="9767256at2"/>
<dbReference type="Pfam" id="PF02913">
    <property type="entry name" value="FAD-oxidase_C"/>
    <property type="match status" value="1"/>
</dbReference>
<dbReference type="Pfam" id="PF01565">
    <property type="entry name" value="FAD_binding_4"/>
    <property type="match status" value="1"/>
</dbReference>
<proteinExistence type="predicted"/>
<evidence type="ECO:0000256" key="2">
    <source>
        <dbReference type="ARBA" id="ARBA00022630"/>
    </source>
</evidence>
<dbReference type="Pfam" id="PF02754">
    <property type="entry name" value="CCG"/>
    <property type="match status" value="1"/>
</dbReference>
<evidence type="ECO:0000313" key="11">
    <source>
        <dbReference type="Proteomes" id="UP000280296"/>
    </source>
</evidence>
<evidence type="ECO:0000313" key="10">
    <source>
        <dbReference type="EMBL" id="RUL84914.1"/>
    </source>
</evidence>
<evidence type="ECO:0000256" key="3">
    <source>
        <dbReference type="ARBA" id="ARBA00022723"/>
    </source>
</evidence>
<dbReference type="InterPro" id="IPR017896">
    <property type="entry name" value="4Fe4S_Fe-S-bd"/>
</dbReference>
<organism evidence="10 11">
    <name type="scientific">Tautonia sociabilis</name>
    <dbReference type="NCBI Taxonomy" id="2080755"/>
    <lineage>
        <taxon>Bacteria</taxon>
        <taxon>Pseudomonadati</taxon>
        <taxon>Planctomycetota</taxon>
        <taxon>Planctomycetia</taxon>
        <taxon>Isosphaerales</taxon>
        <taxon>Isosphaeraceae</taxon>
        <taxon>Tautonia</taxon>
    </lineage>
</organism>
<dbReference type="InterPro" id="IPR016169">
    <property type="entry name" value="FAD-bd_PCMH_sub2"/>
</dbReference>
<dbReference type="SUPFAM" id="SSF55103">
    <property type="entry name" value="FAD-linked oxidases, C-terminal domain"/>
    <property type="match status" value="1"/>
</dbReference>
<evidence type="ECO:0000256" key="4">
    <source>
        <dbReference type="ARBA" id="ARBA00022737"/>
    </source>
</evidence>